<evidence type="ECO:0008006" key="4">
    <source>
        <dbReference type="Google" id="ProtNLM"/>
    </source>
</evidence>
<dbReference type="Proteomes" id="UP001596042">
    <property type="component" value="Unassembled WGS sequence"/>
</dbReference>
<reference evidence="3" key="1">
    <citation type="journal article" date="2019" name="Int. J. Syst. Evol. Microbiol.">
        <title>The Global Catalogue of Microorganisms (GCM) 10K type strain sequencing project: providing services to taxonomists for standard genome sequencing and annotation.</title>
        <authorList>
            <consortium name="The Broad Institute Genomics Platform"/>
            <consortium name="The Broad Institute Genome Sequencing Center for Infectious Disease"/>
            <person name="Wu L."/>
            <person name="Ma J."/>
        </authorList>
    </citation>
    <scope>NUCLEOTIDE SEQUENCE [LARGE SCALE GENOMIC DNA]</scope>
    <source>
        <strain evidence="3">CGMCC 1.15731</strain>
    </source>
</reference>
<organism evidence="2 3">
    <name type="scientific">Daeguia caeni</name>
    <dbReference type="NCBI Taxonomy" id="439612"/>
    <lineage>
        <taxon>Bacteria</taxon>
        <taxon>Pseudomonadati</taxon>
        <taxon>Pseudomonadota</taxon>
        <taxon>Alphaproteobacteria</taxon>
        <taxon>Hyphomicrobiales</taxon>
        <taxon>Brucellaceae</taxon>
        <taxon>Daeguia</taxon>
    </lineage>
</organism>
<keyword evidence="1" id="KW-0732">Signal</keyword>
<evidence type="ECO:0000256" key="1">
    <source>
        <dbReference type="SAM" id="SignalP"/>
    </source>
</evidence>
<accession>A0ABV9H1S5</accession>
<comment type="caution">
    <text evidence="2">The sequence shown here is derived from an EMBL/GenBank/DDBJ whole genome shotgun (WGS) entry which is preliminary data.</text>
</comment>
<dbReference type="EMBL" id="JBHSEL010000036">
    <property type="protein sequence ID" value="MFC4624368.1"/>
    <property type="molecule type" value="Genomic_DNA"/>
</dbReference>
<feature type="chain" id="PRO_5045927613" description="DUF680 domain-containing protein" evidence="1">
    <location>
        <begin position="23"/>
        <end position="86"/>
    </location>
</feature>
<evidence type="ECO:0000313" key="2">
    <source>
        <dbReference type="EMBL" id="MFC4624368.1"/>
    </source>
</evidence>
<protein>
    <recommendedName>
        <fullName evidence="4">DUF680 domain-containing protein</fullName>
    </recommendedName>
</protein>
<dbReference type="RefSeq" id="WP_374831883.1">
    <property type="nucleotide sequence ID" value="NZ_JBHEEZ010000011.1"/>
</dbReference>
<keyword evidence="3" id="KW-1185">Reference proteome</keyword>
<gene>
    <name evidence="2" type="ORF">ACFO1V_03885</name>
</gene>
<proteinExistence type="predicted"/>
<evidence type="ECO:0000313" key="3">
    <source>
        <dbReference type="Proteomes" id="UP001596042"/>
    </source>
</evidence>
<feature type="signal peptide" evidence="1">
    <location>
        <begin position="1"/>
        <end position="22"/>
    </location>
</feature>
<sequence>MKKIALVAAALVVTLNAGAAFAENPYVGEPESLAAQDKTFVSMSSRKAIKEENFANAKSQPNVDHVAPAAAHQADNADYRSNFGNH</sequence>
<name>A0ABV9H1S5_9HYPH</name>